<dbReference type="EMBL" id="CP101497">
    <property type="protein sequence ID" value="UTT62104.1"/>
    <property type="molecule type" value="Genomic_DNA"/>
</dbReference>
<organism evidence="3 4">
    <name type="scientific">Microcella humidisoli</name>
    <dbReference type="NCBI Taxonomy" id="2963406"/>
    <lineage>
        <taxon>Bacteria</taxon>
        <taxon>Bacillati</taxon>
        <taxon>Actinomycetota</taxon>
        <taxon>Actinomycetes</taxon>
        <taxon>Micrococcales</taxon>
        <taxon>Microbacteriaceae</taxon>
        <taxon>Microcella</taxon>
    </lineage>
</organism>
<reference evidence="3" key="1">
    <citation type="submission" date="2022-07" db="EMBL/GenBank/DDBJ databases">
        <title>Taxonomic analysis of Microcella humidisoli nov. sp., isolated from riverside soil.</title>
        <authorList>
            <person name="Molina K.M."/>
            <person name="Kim S.B."/>
        </authorList>
    </citation>
    <scope>NUCLEOTIDE SEQUENCE</scope>
    <source>
        <strain evidence="3">MMS21-STM10</strain>
    </source>
</reference>
<keyword evidence="2" id="KW-0472">Membrane</keyword>
<keyword evidence="2" id="KW-1133">Transmembrane helix</keyword>
<accession>A0ABY5FVD7</accession>
<gene>
    <name evidence="3" type="ORF">NNL39_10590</name>
</gene>
<dbReference type="RefSeq" id="WP_255159246.1">
    <property type="nucleotide sequence ID" value="NZ_CP101497.1"/>
</dbReference>
<protein>
    <submittedName>
        <fullName evidence="3">Uncharacterized protein</fullName>
    </submittedName>
</protein>
<keyword evidence="2" id="KW-0812">Transmembrane</keyword>
<keyword evidence="4" id="KW-1185">Reference proteome</keyword>
<evidence type="ECO:0000313" key="3">
    <source>
        <dbReference type="EMBL" id="UTT62104.1"/>
    </source>
</evidence>
<sequence>MPTSPDDDAAHDRAAVDRAALDHAAIDRAALDPAAIDRAALDPVAVDRAALDHVVRNLFDGELERLAFARADSPAEQARAAAAAAELARRTADLPTRSGDVSPDAPLLQRGDRAPGAPAPVAPGTLGRRRPRAALVVSGIAALVIAATSVAPLLASDPDTASSLDVFARAATPAEVALGEQLRREGLRLSVDPRVIAERDGAAVIAYRFIVGSGAEQPRNEVCVLLDDAHALGPPRCVERDDFAREGVLAPLDGALRTIVVRWGPSGPPDLSVLPARSDAVDPPRSAAAARLLNGDPGADASADPSADDREYAALLRAQYPDDRLVLRLLARTDRWDAVGALVAAAGSGRWTYCVHLVARGGIDSAATDGSVTCAVAEAFEREGLIAQARTAGSTVLVEWSPSDAVRIEETPDS</sequence>
<evidence type="ECO:0000256" key="2">
    <source>
        <dbReference type="SAM" id="Phobius"/>
    </source>
</evidence>
<name>A0ABY5FVD7_9MICO</name>
<evidence type="ECO:0000256" key="1">
    <source>
        <dbReference type="SAM" id="MobiDB-lite"/>
    </source>
</evidence>
<evidence type="ECO:0000313" key="4">
    <source>
        <dbReference type="Proteomes" id="UP001060039"/>
    </source>
</evidence>
<feature type="transmembrane region" description="Helical" evidence="2">
    <location>
        <begin position="133"/>
        <end position="155"/>
    </location>
</feature>
<dbReference type="Proteomes" id="UP001060039">
    <property type="component" value="Chromosome"/>
</dbReference>
<proteinExistence type="predicted"/>
<feature type="region of interest" description="Disordered" evidence="1">
    <location>
        <begin position="91"/>
        <end position="125"/>
    </location>
</feature>